<dbReference type="AlphaFoldDB" id="A0A3M7RR16"/>
<reference evidence="1 2" key="1">
    <citation type="journal article" date="2018" name="Sci. Rep.">
        <title>Genomic signatures of local adaptation to the degree of environmental predictability in rotifers.</title>
        <authorList>
            <person name="Franch-Gras L."/>
            <person name="Hahn C."/>
            <person name="Garcia-Roger E.M."/>
            <person name="Carmona M.J."/>
            <person name="Serra M."/>
            <person name="Gomez A."/>
        </authorList>
    </citation>
    <scope>NUCLEOTIDE SEQUENCE [LARGE SCALE GENOMIC DNA]</scope>
    <source>
        <strain evidence="1">HYR1</strain>
    </source>
</reference>
<keyword evidence="2" id="KW-1185">Reference proteome</keyword>
<protein>
    <submittedName>
        <fullName evidence="1">Uncharacterized protein</fullName>
    </submittedName>
</protein>
<comment type="caution">
    <text evidence="1">The sequence shown here is derived from an EMBL/GenBank/DDBJ whole genome shotgun (WGS) entry which is preliminary data.</text>
</comment>
<accession>A0A3M7RR16</accession>
<sequence length="66" mass="7971">MLVLPLQVFQVFFFRRYEYFSVIMCLQMLFLMNHPLYQHYTSDVDCLRCFLQLPILLRSSKASSNN</sequence>
<name>A0A3M7RR16_BRAPC</name>
<evidence type="ECO:0000313" key="2">
    <source>
        <dbReference type="Proteomes" id="UP000276133"/>
    </source>
</evidence>
<gene>
    <name evidence="1" type="ORF">BpHYR1_026374</name>
</gene>
<dbReference type="EMBL" id="REGN01002815">
    <property type="protein sequence ID" value="RNA25994.1"/>
    <property type="molecule type" value="Genomic_DNA"/>
</dbReference>
<dbReference type="Proteomes" id="UP000276133">
    <property type="component" value="Unassembled WGS sequence"/>
</dbReference>
<proteinExistence type="predicted"/>
<evidence type="ECO:0000313" key="1">
    <source>
        <dbReference type="EMBL" id="RNA25994.1"/>
    </source>
</evidence>
<organism evidence="1 2">
    <name type="scientific">Brachionus plicatilis</name>
    <name type="common">Marine rotifer</name>
    <name type="synonym">Brachionus muelleri</name>
    <dbReference type="NCBI Taxonomy" id="10195"/>
    <lineage>
        <taxon>Eukaryota</taxon>
        <taxon>Metazoa</taxon>
        <taxon>Spiralia</taxon>
        <taxon>Gnathifera</taxon>
        <taxon>Rotifera</taxon>
        <taxon>Eurotatoria</taxon>
        <taxon>Monogononta</taxon>
        <taxon>Pseudotrocha</taxon>
        <taxon>Ploima</taxon>
        <taxon>Brachionidae</taxon>
        <taxon>Brachionus</taxon>
    </lineage>
</organism>